<keyword evidence="8" id="KW-0675">Receptor</keyword>
<keyword evidence="9" id="KW-0325">Glycoprotein</keyword>
<dbReference type="GeneTree" id="ENSGT00940000177636"/>
<evidence type="ECO:0000256" key="5">
    <source>
        <dbReference type="ARBA" id="ARBA00022989"/>
    </source>
</evidence>
<organism evidence="12 13">
    <name type="scientific">Kryptolebias marmoratus</name>
    <name type="common">Mangrove killifish</name>
    <name type="synonym">Rivulus marmoratus</name>
    <dbReference type="NCBI Taxonomy" id="37003"/>
    <lineage>
        <taxon>Eukaryota</taxon>
        <taxon>Metazoa</taxon>
        <taxon>Chordata</taxon>
        <taxon>Craniata</taxon>
        <taxon>Vertebrata</taxon>
        <taxon>Euteleostomi</taxon>
        <taxon>Actinopterygii</taxon>
        <taxon>Neopterygii</taxon>
        <taxon>Teleostei</taxon>
        <taxon>Neoteleostei</taxon>
        <taxon>Acanthomorphata</taxon>
        <taxon>Ovalentaria</taxon>
        <taxon>Atherinomorphae</taxon>
        <taxon>Cyprinodontiformes</taxon>
        <taxon>Rivulidae</taxon>
        <taxon>Kryptolebias</taxon>
    </lineage>
</organism>
<keyword evidence="13" id="KW-1185">Reference proteome</keyword>
<dbReference type="GO" id="GO:0006955">
    <property type="term" value="P:immune response"/>
    <property type="evidence" value="ECO:0007669"/>
    <property type="project" value="TreeGrafter"/>
</dbReference>
<dbReference type="Ensembl" id="ENSKMAT00000030067.1">
    <property type="protein sequence ID" value="ENSKMAP00000029699.1"/>
    <property type="gene ID" value="ENSKMAG00000021972.1"/>
</dbReference>
<dbReference type="InterPro" id="IPR007110">
    <property type="entry name" value="Ig-like_dom"/>
</dbReference>
<evidence type="ECO:0000256" key="4">
    <source>
        <dbReference type="ARBA" id="ARBA00022729"/>
    </source>
</evidence>
<sequence length="155" mass="17268">MQRKHDDLPVPFSRSHNEALNQINIPAEPGQTITLSCDAVSFRPIRVVDWSRTDQNPVNTILFQNGKPHPDILDLSYKGRVELKDRQNGDVSLILKNVTTADSGTYECHIQRGTNHSGTGVYENKLLSIIYLDVSPPPGELCQSVCLKQLPDVCC</sequence>
<evidence type="ECO:0000313" key="12">
    <source>
        <dbReference type="Ensembl" id="ENSKMAP00000029699.1"/>
    </source>
</evidence>
<dbReference type="OMA" id="ITINLKV"/>
<dbReference type="InterPro" id="IPR051713">
    <property type="entry name" value="T-cell_Activation_Regulation"/>
</dbReference>
<evidence type="ECO:0000256" key="2">
    <source>
        <dbReference type="ARBA" id="ARBA00022475"/>
    </source>
</evidence>
<evidence type="ECO:0000256" key="10">
    <source>
        <dbReference type="ARBA" id="ARBA00023319"/>
    </source>
</evidence>
<dbReference type="AlphaFoldDB" id="A0A3Q3BS70"/>
<dbReference type="GO" id="GO:0042130">
    <property type="term" value="P:negative regulation of T cell proliferation"/>
    <property type="evidence" value="ECO:0007669"/>
    <property type="project" value="TreeGrafter"/>
</dbReference>
<reference evidence="12" key="1">
    <citation type="submission" date="2025-08" db="UniProtKB">
        <authorList>
            <consortium name="Ensembl"/>
        </authorList>
    </citation>
    <scope>IDENTIFICATION</scope>
</reference>
<dbReference type="InterPro" id="IPR003599">
    <property type="entry name" value="Ig_sub"/>
</dbReference>
<dbReference type="GO" id="GO:0071222">
    <property type="term" value="P:cellular response to lipopolysaccharide"/>
    <property type="evidence" value="ECO:0007669"/>
    <property type="project" value="TreeGrafter"/>
</dbReference>
<keyword evidence="2" id="KW-1003">Cell membrane</keyword>
<dbReference type="InterPro" id="IPR013106">
    <property type="entry name" value="Ig_V-set"/>
</dbReference>
<proteinExistence type="predicted"/>
<feature type="domain" description="Ig-like" evidence="11">
    <location>
        <begin position="11"/>
        <end position="128"/>
    </location>
</feature>
<evidence type="ECO:0000256" key="8">
    <source>
        <dbReference type="ARBA" id="ARBA00023170"/>
    </source>
</evidence>
<dbReference type="InterPro" id="IPR036179">
    <property type="entry name" value="Ig-like_dom_sf"/>
</dbReference>
<keyword evidence="4" id="KW-0732">Signal</keyword>
<evidence type="ECO:0000259" key="11">
    <source>
        <dbReference type="PROSITE" id="PS50835"/>
    </source>
</evidence>
<protein>
    <recommendedName>
        <fullName evidence="11">Ig-like domain-containing protein</fullName>
    </recommendedName>
</protein>
<dbReference type="SMART" id="SM00406">
    <property type="entry name" value="IGv"/>
    <property type="match status" value="1"/>
</dbReference>
<evidence type="ECO:0000256" key="6">
    <source>
        <dbReference type="ARBA" id="ARBA00023136"/>
    </source>
</evidence>
<dbReference type="SMART" id="SM00409">
    <property type="entry name" value="IG"/>
    <property type="match status" value="1"/>
</dbReference>
<evidence type="ECO:0000256" key="7">
    <source>
        <dbReference type="ARBA" id="ARBA00023157"/>
    </source>
</evidence>
<dbReference type="GO" id="GO:0009897">
    <property type="term" value="C:external side of plasma membrane"/>
    <property type="evidence" value="ECO:0007669"/>
    <property type="project" value="TreeGrafter"/>
</dbReference>
<evidence type="ECO:0000256" key="3">
    <source>
        <dbReference type="ARBA" id="ARBA00022692"/>
    </source>
</evidence>
<dbReference type="PROSITE" id="PS50835">
    <property type="entry name" value="IG_LIKE"/>
    <property type="match status" value="1"/>
</dbReference>
<name>A0A3Q3BS70_KRYMA</name>
<dbReference type="Pfam" id="PF07686">
    <property type="entry name" value="V-set"/>
    <property type="match status" value="1"/>
</dbReference>
<dbReference type="PANTHER" id="PTHR25466">
    <property type="entry name" value="T-LYMPHOCYTE ACTIVATION ANTIGEN"/>
    <property type="match status" value="1"/>
</dbReference>
<evidence type="ECO:0000256" key="1">
    <source>
        <dbReference type="ARBA" id="ARBA00004251"/>
    </source>
</evidence>
<keyword evidence="7" id="KW-1015">Disulfide bond</keyword>
<reference evidence="12" key="2">
    <citation type="submission" date="2025-09" db="UniProtKB">
        <authorList>
            <consortium name="Ensembl"/>
        </authorList>
    </citation>
    <scope>IDENTIFICATION</scope>
</reference>
<accession>A0A3Q3BS70</accession>
<comment type="subcellular location">
    <subcellularLocation>
        <location evidence="1">Cell membrane</location>
        <topology evidence="1">Single-pass type I membrane protein</topology>
    </subcellularLocation>
</comment>
<evidence type="ECO:0000313" key="13">
    <source>
        <dbReference type="Proteomes" id="UP000264800"/>
    </source>
</evidence>
<dbReference type="SUPFAM" id="SSF48726">
    <property type="entry name" value="Immunoglobulin"/>
    <property type="match status" value="1"/>
</dbReference>
<dbReference type="GO" id="GO:0042102">
    <property type="term" value="P:positive regulation of T cell proliferation"/>
    <property type="evidence" value="ECO:0007669"/>
    <property type="project" value="TreeGrafter"/>
</dbReference>
<dbReference type="GO" id="GO:0007166">
    <property type="term" value="P:cell surface receptor signaling pathway"/>
    <property type="evidence" value="ECO:0007669"/>
    <property type="project" value="TreeGrafter"/>
</dbReference>
<dbReference type="Proteomes" id="UP000264800">
    <property type="component" value="Unplaced"/>
</dbReference>
<dbReference type="Gene3D" id="2.60.40.10">
    <property type="entry name" value="Immunoglobulins"/>
    <property type="match status" value="1"/>
</dbReference>
<dbReference type="GO" id="GO:0031295">
    <property type="term" value="P:T cell costimulation"/>
    <property type="evidence" value="ECO:0007669"/>
    <property type="project" value="TreeGrafter"/>
</dbReference>
<dbReference type="SMART" id="SM00408">
    <property type="entry name" value="IGc2"/>
    <property type="match status" value="1"/>
</dbReference>
<evidence type="ECO:0000256" key="9">
    <source>
        <dbReference type="ARBA" id="ARBA00023180"/>
    </source>
</evidence>
<keyword evidence="3" id="KW-0812">Transmembrane</keyword>
<dbReference type="PANTHER" id="PTHR25466:SF9">
    <property type="entry name" value="FIBRONECTIN TYPE-III DOMAIN-CONTAINING PROTEIN"/>
    <property type="match status" value="1"/>
</dbReference>
<dbReference type="InterPro" id="IPR003598">
    <property type="entry name" value="Ig_sub2"/>
</dbReference>
<keyword evidence="6" id="KW-0472">Membrane</keyword>
<keyword evidence="5" id="KW-1133">Transmembrane helix</keyword>
<dbReference type="InterPro" id="IPR013783">
    <property type="entry name" value="Ig-like_fold"/>
</dbReference>
<keyword evidence="10" id="KW-0393">Immunoglobulin domain</keyword>